<reference evidence="1 2" key="1">
    <citation type="journal article" date="2020" name="Phytopathology">
        <title>Genome Sequence Resources of Colletotrichum truncatum, C. plurivorum, C. musicola, and C. sojae: Four Species Pathogenic to Soybean (Glycine max).</title>
        <authorList>
            <person name="Rogerio F."/>
            <person name="Boufleur T.R."/>
            <person name="Ciampi-Guillardi M."/>
            <person name="Sukno S.A."/>
            <person name="Thon M.R."/>
            <person name="Massola Junior N.S."/>
            <person name="Baroncelli R."/>
        </authorList>
    </citation>
    <scope>NUCLEOTIDE SEQUENCE [LARGE SCALE GENOMIC DNA]</scope>
    <source>
        <strain evidence="1 2">CMES1059</strain>
    </source>
</reference>
<keyword evidence="2" id="KW-1185">Reference proteome</keyword>
<organism evidence="1 2">
    <name type="scientific">Colletotrichum truncatum</name>
    <name type="common">Anthracnose fungus</name>
    <name type="synonym">Colletotrichum capsici</name>
    <dbReference type="NCBI Taxonomy" id="5467"/>
    <lineage>
        <taxon>Eukaryota</taxon>
        <taxon>Fungi</taxon>
        <taxon>Dikarya</taxon>
        <taxon>Ascomycota</taxon>
        <taxon>Pezizomycotina</taxon>
        <taxon>Sordariomycetes</taxon>
        <taxon>Hypocreomycetidae</taxon>
        <taxon>Glomerellales</taxon>
        <taxon>Glomerellaceae</taxon>
        <taxon>Colletotrichum</taxon>
        <taxon>Colletotrichum truncatum species complex</taxon>
    </lineage>
</organism>
<gene>
    <name evidence="1" type="ORF">CTRU02_203146</name>
</gene>
<protein>
    <submittedName>
        <fullName evidence="1">Uncharacterized protein</fullName>
    </submittedName>
</protein>
<sequence>MNYSASSDIADKYKSLARGSNVIRPSAEFDQQEFINKNRKYAESLSDKLDKPLLKDYYIGKAADGGLCSAAVLQRLSTGSIPPATEDMVTVLSRVQGSAEVDNERDFLTWCSNLSTFFKKLKYVKNSKGLDLNNTQTFINYLLDNSGKINTKYKLFLILVFKDGTSHAIGLNLGTNRFFDPNSGIWDIEATKDDVKNIVYAIFGLEQIRNHHGNVVDVRAITYVDY</sequence>
<comment type="caution">
    <text evidence="1">The sequence shown here is derived from an EMBL/GenBank/DDBJ whole genome shotgun (WGS) entry which is preliminary data.</text>
</comment>
<evidence type="ECO:0000313" key="1">
    <source>
        <dbReference type="EMBL" id="KAL0940383.1"/>
    </source>
</evidence>
<name>A0ACC3Z8J6_COLTU</name>
<dbReference type="Proteomes" id="UP000805649">
    <property type="component" value="Unassembled WGS sequence"/>
</dbReference>
<proteinExistence type="predicted"/>
<accession>A0ACC3Z8J6</accession>
<evidence type="ECO:0000313" key="2">
    <source>
        <dbReference type="Proteomes" id="UP000805649"/>
    </source>
</evidence>
<dbReference type="EMBL" id="VUJX02000002">
    <property type="protein sequence ID" value="KAL0940383.1"/>
    <property type="molecule type" value="Genomic_DNA"/>
</dbReference>